<organism evidence="1 2">
    <name type="scientific">Brachionus plicatilis</name>
    <name type="common">Marine rotifer</name>
    <name type="synonym">Brachionus muelleri</name>
    <dbReference type="NCBI Taxonomy" id="10195"/>
    <lineage>
        <taxon>Eukaryota</taxon>
        <taxon>Metazoa</taxon>
        <taxon>Spiralia</taxon>
        <taxon>Gnathifera</taxon>
        <taxon>Rotifera</taxon>
        <taxon>Eurotatoria</taxon>
        <taxon>Monogononta</taxon>
        <taxon>Pseudotrocha</taxon>
        <taxon>Ploima</taxon>
        <taxon>Brachionidae</taxon>
        <taxon>Brachionus</taxon>
    </lineage>
</organism>
<evidence type="ECO:0000313" key="1">
    <source>
        <dbReference type="EMBL" id="RNA34648.1"/>
    </source>
</evidence>
<accession>A0A3M7SGD6</accession>
<dbReference type="Pfam" id="PF09619">
    <property type="entry name" value="YscW"/>
    <property type="match status" value="1"/>
</dbReference>
<comment type="caution">
    <text evidence="1">The sequence shown here is derived from an EMBL/GenBank/DDBJ whole genome shotgun (WGS) entry which is preliminary data.</text>
</comment>
<proteinExistence type="predicted"/>
<dbReference type="AlphaFoldDB" id="A0A3M7SGD6"/>
<gene>
    <name evidence="1" type="ORF">BpHYR1_014082</name>
</gene>
<evidence type="ECO:0000313" key="2">
    <source>
        <dbReference type="Proteomes" id="UP000276133"/>
    </source>
</evidence>
<name>A0A3M7SGD6_BRAPC</name>
<keyword evidence="2" id="KW-1185">Reference proteome</keyword>
<dbReference type="OrthoDB" id="10013825at2759"/>
<sequence>MKKISGTVSCSDPSRTIEPDSVITVSVNDCSLACGPSINCGLKQINNVTSFPFSFEFEFNDGVIDERYIGEYNLSVQIKKDGKLTFITDTMFHLKDHSTQSIKDSIDKQNFQFFLIFPQAFCFGYRSKE</sequence>
<reference evidence="1 2" key="1">
    <citation type="journal article" date="2018" name="Sci. Rep.">
        <title>Genomic signatures of local adaptation to the degree of environmental predictability in rotifers.</title>
        <authorList>
            <person name="Franch-Gras L."/>
            <person name="Hahn C."/>
            <person name="Garcia-Roger E.M."/>
            <person name="Carmona M.J."/>
            <person name="Serra M."/>
            <person name="Gomez A."/>
        </authorList>
    </citation>
    <scope>NUCLEOTIDE SEQUENCE [LARGE SCALE GENOMIC DNA]</scope>
    <source>
        <strain evidence="1">HYR1</strain>
    </source>
</reference>
<protein>
    <submittedName>
        <fullName evidence="1">Uncharacterized protein</fullName>
    </submittedName>
</protein>
<dbReference type="EMBL" id="REGN01001441">
    <property type="protein sequence ID" value="RNA34648.1"/>
    <property type="molecule type" value="Genomic_DNA"/>
</dbReference>
<dbReference type="InterPro" id="IPR039366">
    <property type="entry name" value="Pilotin"/>
</dbReference>
<dbReference type="Proteomes" id="UP000276133">
    <property type="component" value="Unassembled WGS sequence"/>
</dbReference>